<dbReference type="SUPFAM" id="SSF63737">
    <property type="entry name" value="Leukotriene A4 hydrolase N-terminal domain"/>
    <property type="match status" value="1"/>
</dbReference>
<gene>
    <name evidence="15" type="primary">LOC103523545</name>
</gene>
<dbReference type="SUPFAM" id="SSF55486">
    <property type="entry name" value="Metalloproteases ('zincins'), catalytic domain"/>
    <property type="match status" value="1"/>
</dbReference>
<evidence type="ECO:0000256" key="9">
    <source>
        <dbReference type="ARBA" id="ARBA00023049"/>
    </source>
</evidence>
<dbReference type="GO" id="GO:0005886">
    <property type="term" value="C:plasma membrane"/>
    <property type="evidence" value="ECO:0007669"/>
    <property type="project" value="UniProtKB-SubCell"/>
</dbReference>
<evidence type="ECO:0000256" key="11">
    <source>
        <dbReference type="PIRSR" id="PIRSR634016-1"/>
    </source>
</evidence>
<comment type="subcellular location">
    <subcellularLocation>
        <location evidence="1">Cell membrane</location>
        <topology evidence="1">Lipid-anchor</topology>
        <topology evidence="1">GPI-anchor</topology>
    </subcellularLocation>
</comment>
<evidence type="ECO:0000256" key="2">
    <source>
        <dbReference type="ARBA" id="ARBA00010136"/>
    </source>
</evidence>
<dbReference type="GO" id="GO:0043171">
    <property type="term" value="P:peptide catabolic process"/>
    <property type="evidence" value="ECO:0007669"/>
    <property type="project" value="TreeGrafter"/>
</dbReference>
<evidence type="ECO:0000256" key="3">
    <source>
        <dbReference type="ARBA" id="ARBA00022438"/>
    </source>
</evidence>
<dbReference type="GO" id="GO:0098552">
    <property type="term" value="C:side of membrane"/>
    <property type="evidence" value="ECO:0007669"/>
    <property type="project" value="UniProtKB-KW"/>
</dbReference>
<dbReference type="Gene3D" id="2.60.40.1730">
    <property type="entry name" value="tricorn interacting facor f3 domain"/>
    <property type="match status" value="1"/>
</dbReference>
<feature type="active site" description="Proton acceptor" evidence="11">
    <location>
        <position position="135"/>
    </location>
</feature>
<evidence type="ECO:0000256" key="5">
    <source>
        <dbReference type="ARBA" id="ARBA00022670"/>
    </source>
</evidence>
<evidence type="ECO:0000256" key="6">
    <source>
        <dbReference type="ARBA" id="ARBA00022723"/>
    </source>
</evidence>
<evidence type="ECO:0000256" key="10">
    <source>
        <dbReference type="ARBA" id="ARBA00023288"/>
    </source>
</evidence>
<dbReference type="PaxDb" id="121845-A0A1S3DRT0"/>
<accession>A0A1S3DRT0</accession>
<dbReference type="InterPro" id="IPR027268">
    <property type="entry name" value="Peptidase_M4/M1_CTD_sf"/>
</dbReference>
<keyword evidence="9" id="KW-0482">Metalloprotease</keyword>
<keyword evidence="7" id="KW-0378">Hydrolase</keyword>
<dbReference type="STRING" id="121845.A0A1S3DRT0"/>
<dbReference type="KEGG" id="dci:103523545"/>
<dbReference type="RefSeq" id="XP_008486803.1">
    <property type="nucleotide sequence ID" value="XM_008488581.2"/>
</dbReference>
<dbReference type="InterPro" id="IPR014782">
    <property type="entry name" value="Peptidase_M1_dom"/>
</dbReference>
<keyword evidence="14" id="KW-1185">Reference proteome</keyword>
<keyword evidence="4" id="KW-0472">Membrane</keyword>
<evidence type="ECO:0000256" key="4">
    <source>
        <dbReference type="ARBA" id="ARBA00022622"/>
    </source>
</evidence>
<feature type="non-terminal residue" evidence="15">
    <location>
        <position position="1"/>
    </location>
</feature>
<dbReference type="GO" id="GO:0008270">
    <property type="term" value="F:zinc ion binding"/>
    <property type="evidence" value="ECO:0007669"/>
    <property type="project" value="InterPro"/>
</dbReference>
<dbReference type="GO" id="GO:0005615">
    <property type="term" value="C:extracellular space"/>
    <property type="evidence" value="ECO:0007669"/>
    <property type="project" value="TreeGrafter"/>
</dbReference>
<dbReference type="GO" id="GO:0006508">
    <property type="term" value="P:proteolysis"/>
    <property type="evidence" value="ECO:0007669"/>
    <property type="project" value="UniProtKB-KW"/>
</dbReference>
<evidence type="ECO:0000313" key="15">
    <source>
        <dbReference type="RefSeq" id="XP_008486803.1"/>
    </source>
</evidence>
<keyword evidence="4" id="KW-0336">GPI-anchor</keyword>
<keyword evidence="5" id="KW-0645">Protease</keyword>
<evidence type="ECO:0000256" key="1">
    <source>
        <dbReference type="ARBA" id="ARBA00004609"/>
    </source>
</evidence>
<name>A0A1S3DRT0_DIACI</name>
<keyword evidence="6 12" id="KW-0479">Metal-binding</keyword>
<dbReference type="InterPro" id="IPR001930">
    <property type="entry name" value="Peptidase_M1"/>
</dbReference>
<dbReference type="OMA" id="YIAMENW"/>
<keyword evidence="10" id="KW-0449">Lipoprotein</keyword>
<proteinExistence type="inferred from homology"/>
<dbReference type="InterPro" id="IPR042097">
    <property type="entry name" value="Aminopeptidase_N-like_N_sf"/>
</dbReference>
<keyword evidence="3" id="KW-0031">Aminopeptidase</keyword>
<dbReference type="FunFam" id="1.10.390.10:FF:000033">
    <property type="entry name" value="Endoplasmic reticulum aminopeptidase 1b"/>
    <property type="match status" value="1"/>
</dbReference>
<dbReference type="InterPro" id="IPR050344">
    <property type="entry name" value="Peptidase_M1_aminopeptidases"/>
</dbReference>
<dbReference type="GO" id="GO:0070006">
    <property type="term" value="F:metalloaminopeptidase activity"/>
    <property type="evidence" value="ECO:0007669"/>
    <property type="project" value="TreeGrafter"/>
</dbReference>
<dbReference type="PRINTS" id="PR00756">
    <property type="entry name" value="ALADIPTASE"/>
</dbReference>
<dbReference type="GO" id="GO:0005737">
    <property type="term" value="C:cytoplasm"/>
    <property type="evidence" value="ECO:0007669"/>
    <property type="project" value="TreeGrafter"/>
</dbReference>
<dbReference type="PANTHER" id="PTHR11533">
    <property type="entry name" value="PROTEASE M1 ZINC METALLOPROTEASE"/>
    <property type="match status" value="1"/>
</dbReference>
<dbReference type="GO" id="GO:0042277">
    <property type="term" value="F:peptide binding"/>
    <property type="evidence" value="ECO:0007669"/>
    <property type="project" value="TreeGrafter"/>
</dbReference>
<dbReference type="GeneID" id="103523545"/>
<evidence type="ECO:0000256" key="12">
    <source>
        <dbReference type="PIRSR" id="PIRSR634016-3"/>
    </source>
</evidence>
<dbReference type="InterPro" id="IPR034016">
    <property type="entry name" value="M1_APN-typ"/>
</dbReference>
<feature type="binding site" evidence="12">
    <location>
        <position position="134"/>
    </location>
    <ligand>
        <name>Zn(2+)</name>
        <dbReference type="ChEBI" id="CHEBI:29105"/>
        <note>catalytic</note>
    </ligand>
</feature>
<evidence type="ECO:0000256" key="7">
    <source>
        <dbReference type="ARBA" id="ARBA00022801"/>
    </source>
</evidence>
<dbReference type="AlphaFoldDB" id="A0A1S3DRT0"/>
<comment type="cofactor">
    <cofactor evidence="12">
        <name>Zn(2+)</name>
        <dbReference type="ChEBI" id="CHEBI:29105"/>
    </cofactor>
    <text evidence="12">Binds 1 zinc ion per subunit.</text>
</comment>
<protein>
    <submittedName>
        <fullName evidence="15">Puromycin-sensitive aminopeptidase-like protein</fullName>
    </submittedName>
</protein>
<evidence type="ECO:0000313" key="14">
    <source>
        <dbReference type="Proteomes" id="UP000079169"/>
    </source>
</evidence>
<comment type="similarity">
    <text evidence="2">Belongs to the peptidase M1 family.</text>
</comment>
<evidence type="ECO:0000256" key="8">
    <source>
        <dbReference type="ARBA" id="ARBA00022833"/>
    </source>
</evidence>
<reference evidence="15" key="1">
    <citation type="submission" date="2025-08" db="UniProtKB">
        <authorList>
            <consortium name="RefSeq"/>
        </authorList>
    </citation>
    <scope>IDENTIFICATION</scope>
</reference>
<dbReference type="CDD" id="cd09601">
    <property type="entry name" value="M1_APN-Q_like"/>
    <property type="match status" value="1"/>
</dbReference>
<sequence>PVKSESPQPDGHRLLQFETSPIMSTYLVAVVVGEFDYVEETSSDGVLVRVYTPVGKREQGQFALHVASKVLPFYKDYFNIAYPLPKIDLVAVPDFSCGAMENWGLVTYREVCLLVDSQNTSAITRQNIALVVGHELAHQWFGNLVTMEWWTHLW</sequence>
<dbReference type="Gene3D" id="1.10.390.10">
    <property type="entry name" value="Neutral Protease Domain 2"/>
    <property type="match status" value="1"/>
</dbReference>
<feature type="domain" description="Peptidase M1 membrane alanine aminopeptidase" evidence="13">
    <location>
        <begin position="62"/>
        <end position="154"/>
    </location>
</feature>
<dbReference type="Pfam" id="PF01433">
    <property type="entry name" value="Peptidase_M1"/>
    <property type="match status" value="1"/>
</dbReference>
<organism evidence="14 15">
    <name type="scientific">Diaphorina citri</name>
    <name type="common">Asian citrus psyllid</name>
    <dbReference type="NCBI Taxonomy" id="121845"/>
    <lineage>
        <taxon>Eukaryota</taxon>
        <taxon>Metazoa</taxon>
        <taxon>Ecdysozoa</taxon>
        <taxon>Arthropoda</taxon>
        <taxon>Hexapoda</taxon>
        <taxon>Insecta</taxon>
        <taxon>Pterygota</taxon>
        <taxon>Neoptera</taxon>
        <taxon>Paraneoptera</taxon>
        <taxon>Hemiptera</taxon>
        <taxon>Sternorrhyncha</taxon>
        <taxon>Psylloidea</taxon>
        <taxon>Psyllidae</taxon>
        <taxon>Diaphorininae</taxon>
        <taxon>Diaphorina</taxon>
    </lineage>
</organism>
<keyword evidence="8 12" id="KW-0862">Zinc</keyword>
<keyword evidence="4" id="KW-0325">Glycoprotein</keyword>
<dbReference type="Proteomes" id="UP000079169">
    <property type="component" value="Unplaced"/>
</dbReference>
<dbReference type="PANTHER" id="PTHR11533:SF174">
    <property type="entry name" value="PUROMYCIN-SENSITIVE AMINOPEPTIDASE-RELATED"/>
    <property type="match status" value="1"/>
</dbReference>
<evidence type="ECO:0000259" key="13">
    <source>
        <dbReference type="Pfam" id="PF01433"/>
    </source>
</evidence>
<feature type="binding site" evidence="12">
    <location>
        <position position="138"/>
    </location>
    <ligand>
        <name>Zn(2+)</name>
        <dbReference type="ChEBI" id="CHEBI:29105"/>
        <note>catalytic</note>
    </ligand>
</feature>